<evidence type="ECO:0000256" key="6">
    <source>
        <dbReference type="ARBA" id="ARBA00022958"/>
    </source>
</evidence>
<name>A0A836GVL5_9TRYP</name>
<feature type="region of interest" description="Disordered" evidence="11">
    <location>
        <begin position="667"/>
        <end position="693"/>
    </location>
</feature>
<evidence type="ECO:0000256" key="8">
    <source>
        <dbReference type="ARBA" id="ARBA00023065"/>
    </source>
</evidence>
<evidence type="ECO:0000313" key="16">
    <source>
        <dbReference type="EMBL" id="KAG5479934.1"/>
    </source>
</evidence>
<dbReference type="GeneID" id="92516295"/>
<gene>
    <name evidence="16" type="ORF">LSCM1_06352</name>
</gene>
<evidence type="ECO:0008006" key="18">
    <source>
        <dbReference type="Google" id="ProtNLM"/>
    </source>
</evidence>
<feature type="transmembrane region" description="Helical" evidence="12">
    <location>
        <begin position="189"/>
        <end position="208"/>
    </location>
</feature>
<dbReference type="InterPro" id="IPR003929">
    <property type="entry name" value="K_chnl_BK_asu"/>
</dbReference>
<evidence type="ECO:0000256" key="9">
    <source>
        <dbReference type="ARBA" id="ARBA00023136"/>
    </source>
</evidence>
<keyword evidence="9 12" id="KW-0472">Membrane</keyword>
<evidence type="ECO:0000256" key="10">
    <source>
        <dbReference type="ARBA" id="ARBA00023303"/>
    </source>
</evidence>
<feature type="domain" description="Potassium channel" evidence="14">
    <location>
        <begin position="262"/>
        <end position="336"/>
    </location>
</feature>
<evidence type="ECO:0000259" key="13">
    <source>
        <dbReference type="Pfam" id="PF03493"/>
    </source>
</evidence>
<evidence type="ECO:0000256" key="11">
    <source>
        <dbReference type="SAM" id="MobiDB-lite"/>
    </source>
</evidence>
<dbReference type="RefSeq" id="XP_067179097.1">
    <property type="nucleotide sequence ID" value="XM_067323783.1"/>
</dbReference>
<evidence type="ECO:0000259" key="14">
    <source>
        <dbReference type="Pfam" id="PF07885"/>
    </source>
</evidence>
<evidence type="ECO:0000256" key="2">
    <source>
        <dbReference type="ARBA" id="ARBA00022448"/>
    </source>
</evidence>
<dbReference type="Pfam" id="PF03493">
    <property type="entry name" value="BK_channel_a"/>
    <property type="match status" value="1"/>
</dbReference>
<dbReference type="EMBL" id="JAFEUZ010000020">
    <property type="protein sequence ID" value="KAG5479934.1"/>
    <property type="molecule type" value="Genomic_DNA"/>
</dbReference>
<dbReference type="PANTHER" id="PTHR10027">
    <property type="entry name" value="CALCIUM-ACTIVATED POTASSIUM CHANNEL ALPHA CHAIN"/>
    <property type="match status" value="1"/>
</dbReference>
<dbReference type="InterPro" id="IPR013099">
    <property type="entry name" value="K_chnl_dom"/>
</dbReference>
<organism evidence="16 17">
    <name type="scientific">Leishmania martiniquensis</name>
    <dbReference type="NCBI Taxonomy" id="1580590"/>
    <lineage>
        <taxon>Eukaryota</taxon>
        <taxon>Discoba</taxon>
        <taxon>Euglenozoa</taxon>
        <taxon>Kinetoplastea</taxon>
        <taxon>Metakinetoplastina</taxon>
        <taxon>Trypanosomatida</taxon>
        <taxon>Trypanosomatidae</taxon>
        <taxon>Leishmaniinae</taxon>
        <taxon>Leishmania</taxon>
    </lineage>
</organism>
<keyword evidence="17" id="KW-1185">Reference proteome</keyword>
<evidence type="ECO:0000256" key="7">
    <source>
        <dbReference type="ARBA" id="ARBA00022989"/>
    </source>
</evidence>
<keyword evidence="3" id="KW-0633">Potassium transport</keyword>
<sequence>MPLKDEQVASPLRYLSPTLIRKSHTEDIIDDFDGVRPIDLTISHRSRNQKLPPLKRYWRTRSVRRNHAQTNELDEMENQPYMQRSLSRSNTSATNTGESDFTYISGPKYFFQRFVRQYPIAAFFVWTFLFLVELSMVVLYIVQSTMSYDVTWVRYDAQERSGWFYARCLLSVVSLVQLFFAYSLSLMTITVVLITSIYQIVIFFISIPSHLAWVSRLYVPYFMRCWPMRQYFLFILDSVALMMPRNRKLDLLRLAAGPLTLFICMVFSAAGFFRIDQCFQGYPMNVAVSIYFVVVTVSTVGFGDVTPKTPDGKAITIVIIFVFIAKMPTFIRVIRSTAKILKAYRSYTGRKNHFIVYGCVNREEAISILDEVFCLYPMKSVCFCSKAFSPDVLSIGRHPTYRLRSTFLIVDALDAFALRRMKAQDASAVIIFPIREGYSSRVDDDVMLSAIIFERFVPKVPQYVWLRYGLHAKLLKGQRSCVIDEHMKKNIMASALLLPGIVPFLVNLVRTAWAEGVEPANLWTEKGIELWKSQYEYSRRNVLSTCPVPLRFVGATLGQVVANFKYRDVLIVGVEENARKLMRFELSYRLEVQDVLMAVYERTRNSLARALEEFSSTGPLNEAARGSYGAHFCQDFNNNELLHENMNTSFVFYPYKSLASQCDVAPTRTPVTSSATGGAADRESDYDDSKSDDEAVPVEEVWQALMSISDVVRAPRGITLASLQLPRRSSAHLWYLAQRHCRLASDPYLSTKEREEALSCVTNQINATLFKIAEAYLAASAEQDRQAMESKDQDEVFLFIDQTSSILRKTTTSVYEDVISQTIAQYELYVMMQCICAVHAHSRLTLLTLRRYPPQFLRTWREIFDTPLRYIRGQGSLDSHLNYALTADTDVAKVRGILLYCSQMGPRDFGDVPIFSVENSVRDLLEWNERTREGLSGAREQNIVVELQSFLFSLKVSPFHTDSAWRARGEVNFQDALAFMMGRFFASNMLFTILIHSHRDSRIIKFFEMVLNLTSTAEMFDKAVWTNRTAQSQTLFKLCGNRSLRFQTFGDAFEFLLSKRHCVAIGVFRMFPASEMLSGTPRYFVTNPPMCMPLLVEDIIYCLDGSLNMMQS</sequence>
<dbReference type="Proteomes" id="UP000673552">
    <property type="component" value="Unassembled WGS sequence"/>
</dbReference>
<keyword evidence="10" id="KW-0407">Ion channel</keyword>
<evidence type="ECO:0000256" key="3">
    <source>
        <dbReference type="ARBA" id="ARBA00022538"/>
    </source>
</evidence>
<dbReference type="Gene3D" id="1.10.287.70">
    <property type="match status" value="1"/>
</dbReference>
<proteinExistence type="predicted"/>
<keyword evidence="5" id="KW-0631">Potassium channel</keyword>
<comment type="subcellular location">
    <subcellularLocation>
        <location evidence="1">Membrane</location>
        <topology evidence="1">Multi-pass membrane protein</topology>
    </subcellularLocation>
</comment>
<dbReference type="FunFam" id="1.10.287.70:FF:000223">
    <property type="entry name" value="Ion channel/Calcium-activated BK potassium channel alpha subunit, putative"/>
    <property type="match status" value="1"/>
</dbReference>
<feature type="transmembrane region" description="Helical" evidence="12">
    <location>
        <begin position="162"/>
        <end position="182"/>
    </location>
</feature>
<keyword evidence="2" id="KW-0813">Transport</keyword>
<evidence type="ECO:0000256" key="4">
    <source>
        <dbReference type="ARBA" id="ARBA00022692"/>
    </source>
</evidence>
<keyword evidence="7 12" id="KW-1133">Transmembrane helix</keyword>
<dbReference type="Pfam" id="PF21014">
    <property type="entry name" value="Slowpoke_C"/>
    <property type="match status" value="1"/>
</dbReference>
<dbReference type="GO" id="GO:0005267">
    <property type="term" value="F:potassium channel activity"/>
    <property type="evidence" value="ECO:0007669"/>
    <property type="project" value="UniProtKB-KW"/>
</dbReference>
<dbReference type="Pfam" id="PF07885">
    <property type="entry name" value="Ion_trans_2"/>
    <property type="match status" value="1"/>
</dbReference>
<evidence type="ECO:0000256" key="1">
    <source>
        <dbReference type="ARBA" id="ARBA00004141"/>
    </source>
</evidence>
<accession>A0A836GVL5</accession>
<keyword evidence="6" id="KW-0630">Potassium</keyword>
<evidence type="ECO:0000256" key="12">
    <source>
        <dbReference type="SAM" id="Phobius"/>
    </source>
</evidence>
<protein>
    <recommendedName>
        <fullName evidence="18">Calcium/potassium channel (CAKC)</fullName>
    </recommendedName>
</protein>
<dbReference type="InterPro" id="IPR047871">
    <property type="entry name" value="K_chnl_Slo-like"/>
</dbReference>
<dbReference type="GO" id="GO:0016020">
    <property type="term" value="C:membrane"/>
    <property type="evidence" value="ECO:0007669"/>
    <property type="project" value="UniProtKB-SubCell"/>
</dbReference>
<feature type="domain" description="Calcium-activated potassium channel BK alpha subunit" evidence="13">
    <location>
        <begin position="480"/>
        <end position="574"/>
    </location>
</feature>
<dbReference type="AlphaFoldDB" id="A0A836GVL5"/>
<evidence type="ECO:0000259" key="15">
    <source>
        <dbReference type="Pfam" id="PF21014"/>
    </source>
</evidence>
<dbReference type="InterPro" id="IPR048735">
    <property type="entry name" value="Slowpoke-like_C"/>
</dbReference>
<dbReference type="KEGG" id="lmat:92516295"/>
<dbReference type="SUPFAM" id="SSF81324">
    <property type="entry name" value="Voltage-gated potassium channels"/>
    <property type="match status" value="1"/>
</dbReference>
<feature type="transmembrane region" description="Helical" evidence="12">
    <location>
        <begin position="118"/>
        <end position="142"/>
    </location>
</feature>
<dbReference type="PANTHER" id="PTHR10027:SF10">
    <property type="entry name" value="SLOWPOKE 2, ISOFORM D"/>
    <property type="match status" value="1"/>
</dbReference>
<feature type="compositionally biased region" description="Basic and acidic residues" evidence="11">
    <location>
        <begin position="680"/>
        <end position="693"/>
    </location>
</feature>
<reference evidence="17" key="1">
    <citation type="journal article" date="2021" name="Microbiol. Resour. Announc.">
        <title>LGAAP: Leishmaniinae Genome Assembly and Annotation Pipeline.</title>
        <authorList>
            <person name="Almutairi H."/>
            <person name="Urbaniak M.D."/>
            <person name="Bates M.D."/>
            <person name="Jariyapan N."/>
            <person name="Kwakye-Nuako G."/>
            <person name="Thomaz-Soccol V."/>
            <person name="Al-Salem W.S."/>
            <person name="Dillon R.J."/>
            <person name="Bates P.A."/>
            <person name="Gatherer D."/>
        </authorList>
    </citation>
    <scope>NUCLEOTIDE SEQUENCE [LARGE SCALE GENOMIC DNA]</scope>
</reference>
<evidence type="ECO:0000256" key="5">
    <source>
        <dbReference type="ARBA" id="ARBA00022826"/>
    </source>
</evidence>
<keyword evidence="8" id="KW-0406">Ion transport</keyword>
<keyword evidence="4 12" id="KW-0812">Transmembrane</keyword>
<evidence type="ECO:0000313" key="17">
    <source>
        <dbReference type="Proteomes" id="UP000673552"/>
    </source>
</evidence>
<feature type="transmembrane region" description="Helical" evidence="12">
    <location>
        <begin position="281"/>
        <end position="302"/>
    </location>
</feature>
<reference evidence="17" key="2">
    <citation type="journal article" date="2021" name="Sci. Data">
        <title>Chromosome-scale genome sequencing, assembly and annotation of six genomes from subfamily Leishmaniinae.</title>
        <authorList>
            <person name="Almutairi H."/>
            <person name="Urbaniak M.D."/>
            <person name="Bates M.D."/>
            <person name="Jariyapan N."/>
            <person name="Kwakye-Nuako G."/>
            <person name="Thomaz Soccol V."/>
            <person name="Al-Salem W.S."/>
            <person name="Dillon R.J."/>
            <person name="Bates P.A."/>
            <person name="Gatherer D."/>
        </authorList>
    </citation>
    <scope>NUCLEOTIDE SEQUENCE [LARGE SCALE GENOMIC DNA]</scope>
</reference>
<dbReference type="OrthoDB" id="257992at2759"/>
<feature type="transmembrane region" description="Helical" evidence="12">
    <location>
        <begin position="251"/>
        <end position="275"/>
    </location>
</feature>
<comment type="caution">
    <text evidence="16">The sequence shown here is derived from an EMBL/GenBank/DDBJ whole genome shotgun (WGS) entry which is preliminary data.</text>
</comment>
<feature type="transmembrane region" description="Helical" evidence="12">
    <location>
        <begin position="314"/>
        <end position="334"/>
    </location>
</feature>
<feature type="domain" description="Ca2+-activated K+ channel Slowpoke-like C-terminal" evidence="15">
    <location>
        <begin position="1046"/>
        <end position="1103"/>
    </location>
</feature>